<proteinExistence type="predicted"/>
<dbReference type="EMBL" id="WHNY01000059">
    <property type="protein sequence ID" value="NOU65851.1"/>
    <property type="molecule type" value="Genomic_DNA"/>
</dbReference>
<dbReference type="SUPFAM" id="SSF51735">
    <property type="entry name" value="NAD(P)-binding Rossmann-fold domains"/>
    <property type="match status" value="1"/>
</dbReference>
<organism evidence="3 4">
    <name type="scientific">Paenibacillus plantarum</name>
    <dbReference type="NCBI Taxonomy" id="2654975"/>
    <lineage>
        <taxon>Bacteria</taxon>
        <taxon>Bacillati</taxon>
        <taxon>Bacillota</taxon>
        <taxon>Bacilli</taxon>
        <taxon>Bacillales</taxon>
        <taxon>Paenibacillaceae</taxon>
        <taxon>Paenibacillus</taxon>
    </lineage>
</organism>
<evidence type="ECO:0000313" key="4">
    <source>
        <dbReference type="Proteomes" id="UP000653578"/>
    </source>
</evidence>
<dbReference type="InterPro" id="IPR051450">
    <property type="entry name" value="Gfo/Idh/MocA_Oxidoreductases"/>
</dbReference>
<evidence type="ECO:0000259" key="2">
    <source>
        <dbReference type="Pfam" id="PF22725"/>
    </source>
</evidence>
<reference evidence="3 4" key="1">
    <citation type="submission" date="2019-10" db="EMBL/GenBank/DDBJ databases">
        <title>Description of Paenibacillus humi sp. nov.</title>
        <authorList>
            <person name="Carlier A."/>
            <person name="Qi S."/>
        </authorList>
    </citation>
    <scope>NUCLEOTIDE SEQUENCE [LARGE SCALE GENOMIC DNA]</scope>
    <source>
        <strain evidence="3 4">LMG 31461</strain>
    </source>
</reference>
<feature type="domain" description="GFO/IDH/MocA-like oxidoreductase" evidence="2">
    <location>
        <begin position="135"/>
        <end position="274"/>
    </location>
</feature>
<accession>A0ABX1XCU1</accession>
<evidence type="ECO:0000313" key="3">
    <source>
        <dbReference type="EMBL" id="NOU65851.1"/>
    </source>
</evidence>
<feature type="domain" description="Gfo/Idh/MocA-like oxidoreductase N-terminal" evidence="1">
    <location>
        <begin position="4"/>
        <end position="122"/>
    </location>
</feature>
<dbReference type="Gene3D" id="3.40.50.720">
    <property type="entry name" value="NAD(P)-binding Rossmann-like Domain"/>
    <property type="match status" value="1"/>
</dbReference>
<comment type="caution">
    <text evidence="3">The sequence shown here is derived from an EMBL/GenBank/DDBJ whole genome shotgun (WGS) entry which is preliminary data.</text>
</comment>
<dbReference type="InterPro" id="IPR000683">
    <property type="entry name" value="Gfo/Idh/MocA-like_OxRdtase_N"/>
</dbReference>
<dbReference type="InterPro" id="IPR055170">
    <property type="entry name" value="GFO_IDH_MocA-like_dom"/>
</dbReference>
<protein>
    <submittedName>
        <fullName evidence="3">Gfo/Idh/MocA family oxidoreductase</fullName>
    </submittedName>
</protein>
<dbReference type="PANTHER" id="PTHR43377:SF1">
    <property type="entry name" value="BILIVERDIN REDUCTASE A"/>
    <property type="match status" value="1"/>
</dbReference>
<keyword evidence="4" id="KW-1185">Reference proteome</keyword>
<sequence length="352" mass="39077">MTMLKIAVIGTGGIFKAFYWPLIQENKEIKLLALCDIIPSKAKAYADESEVPVYGDFYELLEQEKEIDAVFICTPNLYHSEYAIAAINAGKHVFCEKPDAVSVAEAIKMKEAAERNGRHLMVMRNNRYRPEAKWLKQASQSGYFGELYAGRCGWIRRRGIPGKGGWFTTKELSGGGPLIDLGVHMIDLAVWIMGNPKPVTVSGATYCKFANSDLADSVHSQFGESQSEGHFDVEDLANGYIRFDNGATLQIEFSWASNIEQERNFVELRGTQAGFSLDGNELKVFSELQGALCNTQPLLPQGKGGHPANLEHFIDVLLRETEPDFTPSQGVDMIKILEAIYESARLGREVAL</sequence>
<dbReference type="Gene3D" id="3.30.360.10">
    <property type="entry name" value="Dihydrodipicolinate Reductase, domain 2"/>
    <property type="match status" value="1"/>
</dbReference>
<dbReference type="PANTHER" id="PTHR43377">
    <property type="entry name" value="BILIVERDIN REDUCTASE A"/>
    <property type="match status" value="1"/>
</dbReference>
<evidence type="ECO:0000259" key="1">
    <source>
        <dbReference type="Pfam" id="PF01408"/>
    </source>
</evidence>
<dbReference type="Pfam" id="PF01408">
    <property type="entry name" value="GFO_IDH_MocA"/>
    <property type="match status" value="1"/>
</dbReference>
<name>A0ABX1XCU1_9BACL</name>
<dbReference type="Pfam" id="PF22725">
    <property type="entry name" value="GFO_IDH_MocA_C3"/>
    <property type="match status" value="1"/>
</dbReference>
<dbReference type="Proteomes" id="UP000653578">
    <property type="component" value="Unassembled WGS sequence"/>
</dbReference>
<gene>
    <name evidence="3" type="ORF">GC096_17595</name>
</gene>
<dbReference type="RefSeq" id="WP_171631985.1">
    <property type="nucleotide sequence ID" value="NZ_WHNY01000059.1"/>
</dbReference>
<dbReference type="SUPFAM" id="SSF55347">
    <property type="entry name" value="Glyceraldehyde-3-phosphate dehydrogenase-like, C-terminal domain"/>
    <property type="match status" value="1"/>
</dbReference>
<dbReference type="InterPro" id="IPR036291">
    <property type="entry name" value="NAD(P)-bd_dom_sf"/>
</dbReference>